<proteinExistence type="predicted"/>
<evidence type="ECO:0000313" key="1">
    <source>
        <dbReference type="EMBL" id="BDG08689.1"/>
    </source>
</evidence>
<accession>A0ABN6N680</accession>
<dbReference type="RefSeq" id="WP_248345877.1">
    <property type="nucleotide sequence ID" value="NZ_AP025592.1"/>
</dbReference>
<keyword evidence="2" id="KW-1185">Reference proteome</keyword>
<dbReference type="NCBIfam" id="NF033754">
    <property type="entry name" value="gliding_CglC"/>
    <property type="match status" value="1"/>
</dbReference>
<organism evidence="1 2">
    <name type="scientific">Anaeromyxobacter paludicola</name>
    <dbReference type="NCBI Taxonomy" id="2918171"/>
    <lineage>
        <taxon>Bacteria</taxon>
        <taxon>Pseudomonadati</taxon>
        <taxon>Myxococcota</taxon>
        <taxon>Myxococcia</taxon>
        <taxon>Myxococcales</taxon>
        <taxon>Cystobacterineae</taxon>
        <taxon>Anaeromyxobacteraceae</taxon>
        <taxon>Anaeromyxobacter</taxon>
    </lineage>
</organism>
<name>A0ABN6N680_9BACT</name>
<gene>
    <name evidence="1" type="ORF">AMPC_18020</name>
</gene>
<sequence length="121" mass="12597">MLAGVVLACQPPDVGQPCPVHLPAQNGVATSCANVQGDYLETGVTACENLVCIVSPANGDRRITCNPGYCSKPCVSDADCDTSATGLVCRQVVLDPAFIASIPQKYLGDLKTTSWCAIPQK</sequence>
<reference evidence="2" key="1">
    <citation type="journal article" date="2022" name="Int. J. Syst. Evol. Microbiol.">
        <title>Anaeromyxobacter oryzae sp. nov., Anaeromyxobacter diazotrophicus sp. nov. and Anaeromyxobacter paludicola sp. nov., isolated from paddy soils.</title>
        <authorList>
            <person name="Itoh H."/>
            <person name="Xu Z."/>
            <person name="Mise K."/>
            <person name="Masuda Y."/>
            <person name="Ushijima N."/>
            <person name="Hayakawa C."/>
            <person name="Shiratori Y."/>
            <person name="Senoo K."/>
        </authorList>
    </citation>
    <scope>NUCLEOTIDE SEQUENCE [LARGE SCALE GENOMIC DNA]</scope>
    <source>
        <strain evidence="2">Red630</strain>
    </source>
</reference>
<protein>
    <recommendedName>
        <fullName evidence="3">Lipoprotein</fullName>
    </recommendedName>
</protein>
<evidence type="ECO:0000313" key="2">
    <source>
        <dbReference type="Proteomes" id="UP001162734"/>
    </source>
</evidence>
<dbReference type="Proteomes" id="UP001162734">
    <property type="component" value="Chromosome"/>
</dbReference>
<dbReference type="EMBL" id="AP025592">
    <property type="protein sequence ID" value="BDG08689.1"/>
    <property type="molecule type" value="Genomic_DNA"/>
</dbReference>
<evidence type="ECO:0008006" key="3">
    <source>
        <dbReference type="Google" id="ProtNLM"/>
    </source>
</evidence>